<dbReference type="RefSeq" id="WP_079476167.1">
    <property type="nucleotide sequence ID" value="NZ_BJUN01000001.1"/>
</dbReference>
<evidence type="ECO:0000256" key="3">
    <source>
        <dbReference type="ARBA" id="ARBA00020392"/>
    </source>
</evidence>
<dbReference type="GO" id="GO:0044781">
    <property type="term" value="P:bacterial-type flagellum organization"/>
    <property type="evidence" value="ECO:0007669"/>
    <property type="project" value="UniProtKB-KW"/>
</dbReference>
<keyword evidence="9" id="KW-0472">Membrane</keyword>
<name>A0A510Y249_MARHA</name>
<dbReference type="Proteomes" id="UP000321051">
    <property type="component" value="Unassembled WGS sequence"/>
</dbReference>
<keyword evidence="4" id="KW-0813">Transport</keyword>
<evidence type="ECO:0000256" key="10">
    <source>
        <dbReference type="ARBA" id="ARBA00023225"/>
    </source>
</evidence>
<protein>
    <recommendedName>
        <fullName evidence="3">Flagellar FliJ protein</fullName>
    </recommendedName>
</protein>
<reference evidence="11 12" key="1">
    <citation type="submission" date="2019-07" db="EMBL/GenBank/DDBJ databases">
        <title>Whole genome shotgun sequence of Marinococcus halophilus NBRC 102359.</title>
        <authorList>
            <person name="Hosoyama A."/>
            <person name="Uohara A."/>
            <person name="Ohji S."/>
            <person name="Ichikawa N."/>
        </authorList>
    </citation>
    <scope>NUCLEOTIDE SEQUENCE [LARGE SCALE GENOMIC DNA]</scope>
    <source>
        <strain evidence="11 12">NBRC 102359</strain>
    </source>
</reference>
<evidence type="ECO:0000256" key="5">
    <source>
        <dbReference type="ARBA" id="ARBA00022475"/>
    </source>
</evidence>
<evidence type="ECO:0000313" key="11">
    <source>
        <dbReference type="EMBL" id="GEK57395.1"/>
    </source>
</evidence>
<dbReference type="InterPro" id="IPR053716">
    <property type="entry name" value="Flag_assembly_chemotaxis_eff"/>
</dbReference>
<evidence type="ECO:0000256" key="2">
    <source>
        <dbReference type="ARBA" id="ARBA00010004"/>
    </source>
</evidence>
<dbReference type="Pfam" id="PF02050">
    <property type="entry name" value="FliJ"/>
    <property type="match status" value="1"/>
</dbReference>
<dbReference type="GO" id="GO:0015031">
    <property type="term" value="P:protein transport"/>
    <property type="evidence" value="ECO:0007669"/>
    <property type="project" value="UniProtKB-KW"/>
</dbReference>
<comment type="caution">
    <text evidence="11">The sequence shown here is derived from an EMBL/GenBank/DDBJ whole genome shotgun (WGS) entry which is preliminary data.</text>
</comment>
<accession>A0A510Y249</accession>
<sequence>MAYQFSLEQLLQLRDREKDQKVKSYNEAVDQFEQKAGALYEMLRSKEHAEEVNREKMTRGVTVRELRQQEKMLHMYEREAVVLEEAVSKARWMMLREEKAMQEAWRENRKLELMKEQEEAKHTEKIKRNERAAMDDTAVQMYLQKQTVQHHG</sequence>
<dbReference type="AlphaFoldDB" id="A0A510Y249"/>
<evidence type="ECO:0000256" key="1">
    <source>
        <dbReference type="ARBA" id="ARBA00004413"/>
    </source>
</evidence>
<keyword evidence="12" id="KW-1185">Reference proteome</keyword>
<gene>
    <name evidence="11" type="ORF">MHA01_03000</name>
</gene>
<evidence type="ECO:0000256" key="4">
    <source>
        <dbReference type="ARBA" id="ARBA00022448"/>
    </source>
</evidence>
<evidence type="ECO:0000256" key="6">
    <source>
        <dbReference type="ARBA" id="ARBA00022500"/>
    </source>
</evidence>
<dbReference type="GO" id="GO:0006935">
    <property type="term" value="P:chemotaxis"/>
    <property type="evidence" value="ECO:0007669"/>
    <property type="project" value="UniProtKB-KW"/>
</dbReference>
<dbReference type="OrthoDB" id="2968361at2"/>
<dbReference type="EMBL" id="BJUN01000001">
    <property type="protein sequence ID" value="GEK57395.1"/>
    <property type="molecule type" value="Genomic_DNA"/>
</dbReference>
<dbReference type="STRING" id="1371.GCA_900166605_02441"/>
<keyword evidence="10" id="KW-1006">Bacterial flagellum protein export</keyword>
<keyword evidence="7" id="KW-1005">Bacterial flagellum biogenesis</keyword>
<evidence type="ECO:0000256" key="7">
    <source>
        <dbReference type="ARBA" id="ARBA00022795"/>
    </source>
</evidence>
<evidence type="ECO:0000256" key="8">
    <source>
        <dbReference type="ARBA" id="ARBA00022927"/>
    </source>
</evidence>
<keyword evidence="6" id="KW-0145">Chemotaxis</keyword>
<dbReference type="Gene3D" id="1.10.287.1700">
    <property type="match status" value="1"/>
</dbReference>
<comment type="subcellular location">
    <subcellularLocation>
        <location evidence="1">Cell membrane</location>
        <topology evidence="1">Peripheral membrane protein</topology>
        <orientation evidence="1">Cytoplasmic side</orientation>
    </subcellularLocation>
</comment>
<dbReference type="InterPro" id="IPR012823">
    <property type="entry name" value="Flagell_FliJ"/>
</dbReference>
<dbReference type="GO" id="GO:0009288">
    <property type="term" value="C:bacterial-type flagellum"/>
    <property type="evidence" value="ECO:0007669"/>
    <property type="project" value="InterPro"/>
</dbReference>
<keyword evidence="8" id="KW-0653">Protein transport</keyword>
<comment type="similarity">
    <text evidence="2">Belongs to the FliJ family.</text>
</comment>
<evidence type="ECO:0000313" key="12">
    <source>
        <dbReference type="Proteomes" id="UP000321051"/>
    </source>
</evidence>
<evidence type="ECO:0000256" key="9">
    <source>
        <dbReference type="ARBA" id="ARBA00023136"/>
    </source>
</evidence>
<proteinExistence type="inferred from homology"/>
<dbReference type="GO" id="GO:0005886">
    <property type="term" value="C:plasma membrane"/>
    <property type="evidence" value="ECO:0007669"/>
    <property type="project" value="UniProtKB-SubCell"/>
</dbReference>
<dbReference type="GO" id="GO:0071973">
    <property type="term" value="P:bacterial-type flagellum-dependent cell motility"/>
    <property type="evidence" value="ECO:0007669"/>
    <property type="project" value="InterPro"/>
</dbReference>
<dbReference type="NCBIfam" id="TIGR02473">
    <property type="entry name" value="flagell_FliJ"/>
    <property type="match status" value="1"/>
</dbReference>
<organism evidence="11 12">
    <name type="scientific">Marinococcus halophilus</name>
    <dbReference type="NCBI Taxonomy" id="1371"/>
    <lineage>
        <taxon>Bacteria</taxon>
        <taxon>Bacillati</taxon>
        <taxon>Bacillota</taxon>
        <taxon>Bacilli</taxon>
        <taxon>Bacillales</taxon>
        <taxon>Bacillaceae</taxon>
        <taxon>Marinococcus</taxon>
    </lineage>
</organism>
<keyword evidence="5" id="KW-1003">Cell membrane</keyword>